<dbReference type="InterPro" id="IPR013783">
    <property type="entry name" value="Ig-like_fold"/>
</dbReference>
<dbReference type="SUPFAM" id="SSF49265">
    <property type="entry name" value="Fibronectin type III"/>
    <property type="match status" value="1"/>
</dbReference>
<reference evidence="3" key="3">
    <citation type="submission" date="2023-05" db="EMBL/GenBank/DDBJ databases">
        <authorList>
            <person name="Smith C.H."/>
        </authorList>
    </citation>
    <scope>NUCLEOTIDE SEQUENCE</scope>
    <source>
        <strain evidence="3">CHS0354</strain>
        <tissue evidence="3">Mantle</tissue>
    </source>
</reference>
<reference evidence="3" key="2">
    <citation type="journal article" date="2021" name="Genome Biol. Evol.">
        <title>Developing a high-quality reference genome for a parasitic bivalve with doubly uniparental inheritance (Bivalvia: Unionida).</title>
        <authorList>
            <person name="Smith C.H."/>
        </authorList>
    </citation>
    <scope>NUCLEOTIDE SEQUENCE</scope>
    <source>
        <strain evidence="3">CHS0354</strain>
        <tissue evidence="3">Mantle</tissue>
    </source>
</reference>
<feature type="domain" description="Fibronectin type-III" evidence="2">
    <location>
        <begin position="1"/>
        <end position="71"/>
    </location>
</feature>
<dbReference type="EMBL" id="JAEAOA010000307">
    <property type="protein sequence ID" value="KAK3584636.1"/>
    <property type="molecule type" value="Genomic_DNA"/>
</dbReference>
<dbReference type="SUPFAM" id="SSF57184">
    <property type="entry name" value="Growth factor receptor domain"/>
    <property type="match status" value="2"/>
</dbReference>
<accession>A0AAE0S3H8</accession>
<dbReference type="GO" id="GO:0005044">
    <property type="term" value="F:scavenger receptor activity"/>
    <property type="evidence" value="ECO:0007669"/>
    <property type="project" value="InterPro"/>
</dbReference>
<proteinExistence type="predicted"/>
<dbReference type="InterPro" id="IPR042635">
    <property type="entry name" value="MEGF10/SREC1/2-like"/>
</dbReference>
<evidence type="ECO:0000256" key="1">
    <source>
        <dbReference type="ARBA" id="ARBA00022536"/>
    </source>
</evidence>
<name>A0AAE0S3H8_9BIVA</name>
<keyword evidence="1" id="KW-0245">EGF-like domain</keyword>
<evidence type="ECO:0000259" key="2">
    <source>
        <dbReference type="PROSITE" id="PS50853"/>
    </source>
</evidence>
<dbReference type="Gene3D" id="2.60.40.10">
    <property type="entry name" value="Immunoglobulins"/>
    <property type="match status" value="1"/>
</dbReference>
<dbReference type="InterPro" id="IPR006212">
    <property type="entry name" value="Furin_repeat"/>
</dbReference>
<keyword evidence="4" id="KW-1185">Reference proteome</keyword>
<dbReference type="CDD" id="cd00063">
    <property type="entry name" value="FN3"/>
    <property type="match status" value="1"/>
</dbReference>
<evidence type="ECO:0000313" key="3">
    <source>
        <dbReference type="EMBL" id="KAK3584636.1"/>
    </source>
</evidence>
<sequence>MDTTRKMHRVWYSPVEDGDQWQSLNTSGSTTAIIGGLSQDEIYMIRVSSVSPLGQGPTSDPVMVTIQALDDCLQCKLEAEIGFYCNCSSKILEETCMDMCRFRCKNTQWFEPIVGCLDDCITGWYGQYCNMSCPGMCLECDKVTGKCVTCISQWAGSYCNKTCPEGLYGENCSMSCSTHCNRCLNDSYCNECKSGRYGESCQELCHPNCLTCIEEPQKCTSCILGKFLEIGSVCLDCPENCVSCSGRDKCIECKTGNYGPKCEFKCPPNCITCTSSDQCNKCVPLRHGNKCQCNSRCANVKKQCETGEVCQNGCPPLKMGIYCNHSCPQNCYKCDQLTGLCLTCVNGFYGTTCNQTCGHCKRNSKGGTQCKRHTGKCEECMSGWHGWRCNESCSTGCRTSHCDRFTGKCDSCMTGYYGPQCKEECNKNCYNVTMTGCEQQTGFCKLCANGFYGYSCSETCVNYCGIYPCDKETGICEKCPNGLYGEKCNKRCNPRCHDSNTTTDLCDRESGYCIQGCNPGWYNEFCQSSCSATCMDNLCKQDTGLCLLGCVHGFNGDTCSQNIHEEYLLSLDVRQIGAKRVLIQWDKLNLTDAELESVKRVVLNHKIQSSTTVDGIDVTDCKTRNYFLLQDVDVNNKHTFQLVVLFELRWKSPIISKPVEFVLEPRAPDQSILHLTTDVEIYGNKSLLFNSCATLLFQDWFCKK</sequence>
<dbReference type="PANTHER" id="PTHR24043:SF8">
    <property type="entry name" value="EGF-LIKE DOMAIN-CONTAINING PROTEIN"/>
    <property type="match status" value="1"/>
</dbReference>
<dbReference type="InterPro" id="IPR000742">
    <property type="entry name" value="EGF"/>
</dbReference>
<dbReference type="InterPro" id="IPR036116">
    <property type="entry name" value="FN3_sf"/>
</dbReference>
<protein>
    <recommendedName>
        <fullName evidence="2">Fibronectin type-III domain-containing protein</fullName>
    </recommendedName>
</protein>
<evidence type="ECO:0000313" key="4">
    <source>
        <dbReference type="Proteomes" id="UP001195483"/>
    </source>
</evidence>
<dbReference type="SMART" id="SM00181">
    <property type="entry name" value="EGF"/>
    <property type="match status" value="8"/>
</dbReference>
<gene>
    <name evidence="3" type="ORF">CHS0354_003920</name>
</gene>
<dbReference type="PROSITE" id="PS50853">
    <property type="entry name" value="FN3"/>
    <property type="match status" value="1"/>
</dbReference>
<dbReference type="Proteomes" id="UP001195483">
    <property type="component" value="Unassembled WGS sequence"/>
</dbReference>
<reference evidence="3" key="1">
    <citation type="journal article" date="2021" name="Genome Biol. Evol.">
        <title>A High-Quality Reference Genome for a Parasitic Bivalve with Doubly Uniparental Inheritance (Bivalvia: Unionida).</title>
        <authorList>
            <person name="Smith C.H."/>
        </authorList>
    </citation>
    <scope>NUCLEOTIDE SEQUENCE</scope>
    <source>
        <strain evidence="3">CHS0354</strain>
    </source>
</reference>
<dbReference type="PANTHER" id="PTHR24043">
    <property type="entry name" value="SCAVENGER RECEPTOR CLASS F"/>
    <property type="match status" value="1"/>
</dbReference>
<dbReference type="AlphaFoldDB" id="A0AAE0S3H8"/>
<comment type="caution">
    <text evidence="3">The sequence shown here is derived from an EMBL/GenBank/DDBJ whole genome shotgun (WGS) entry which is preliminary data.</text>
</comment>
<organism evidence="3 4">
    <name type="scientific">Potamilus streckersoni</name>
    <dbReference type="NCBI Taxonomy" id="2493646"/>
    <lineage>
        <taxon>Eukaryota</taxon>
        <taxon>Metazoa</taxon>
        <taxon>Spiralia</taxon>
        <taxon>Lophotrochozoa</taxon>
        <taxon>Mollusca</taxon>
        <taxon>Bivalvia</taxon>
        <taxon>Autobranchia</taxon>
        <taxon>Heteroconchia</taxon>
        <taxon>Palaeoheterodonta</taxon>
        <taxon>Unionida</taxon>
        <taxon>Unionoidea</taxon>
        <taxon>Unionidae</taxon>
        <taxon>Ambleminae</taxon>
        <taxon>Lampsilini</taxon>
        <taxon>Potamilus</taxon>
    </lineage>
</organism>
<dbReference type="SMART" id="SM00261">
    <property type="entry name" value="FU"/>
    <property type="match status" value="4"/>
</dbReference>
<dbReference type="InterPro" id="IPR009030">
    <property type="entry name" value="Growth_fac_rcpt_cys_sf"/>
</dbReference>
<dbReference type="InterPro" id="IPR003961">
    <property type="entry name" value="FN3_dom"/>
</dbReference>